<dbReference type="Proteomes" id="UP000004030">
    <property type="component" value="Unassembled WGS sequence"/>
</dbReference>
<evidence type="ECO:0000256" key="1">
    <source>
        <dbReference type="ARBA" id="ARBA00004651"/>
    </source>
</evidence>
<dbReference type="OrthoDB" id="5363296at2"/>
<dbReference type="SUPFAM" id="SSF53649">
    <property type="entry name" value="Alkaline phosphatase-like"/>
    <property type="match status" value="1"/>
</dbReference>
<dbReference type="GO" id="GO:0005886">
    <property type="term" value="C:plasma membrane"/>
    <property type="evidence" value="ECO:0007669"/>
    <property type="project" value="UniProtKB-SubCell"/>
</dbReference>
<dbReference type="RefSeq" id="WP_007015775.1">
    <property type="nucleotide sequence ID" value="NZ_AGFM01000095.1"/>
</dbReference>
<dbReference type="AlphaFoldDB" id="G6EKJ7"/>
<dbReference type="EMBL" id="AGFM01000095">
    <property type="protein sequence ID" value="EHJ58179.1"/>
    <property type="molecule type" value="Genomic_DNA"/>
</dbReference>
<keyword evidence="5 6" id="KW-0472">Membrane</keyword>
<feature type="transmembrane region" description="Helical" evidence="6">
    <location>
        <begin position="139"/>
        <end position="158"/>
    </location>
</feature>
<keyword evidence="9" id="KW-1185">Reference proteome</keyword>
<dbReference type="CDD" id="cd16015">
    <property type="entry name" value="LTA_synthase"/>
    <property type="match status" value="1"/>
</dbReference>
<evidence type="ECO:0000313" key="9">
    <source>
        <dbReference type="Proteomes" id="UP000004030"/>
    </source>
</evidence>
<evidence type="ECO:0000256" key="2">
    <source>
        <dbReference type="ARBA" id="ARBA00022475"/>
    </source>
</evidence>
<keyword evidence="3 6" id="KW-0812">Transmembrane</keyword>
<evidence type="ECO:0000256" key="5">
    <source>
        <dbReference type="ARBA" id="ARBA00023136"/>
    </source>
</evidence>
<dbReference type="Gene3D" id="3.40.720.10">
    <property type="entry name" value="Alkaline Phosphatase, subunit A"/>
    <property type="match status" value="1"/>
</dbReference>
<dbReference type="KEGG" id="npn:JI59_25465"/>
<evidence type="ECO:0000256" key="6">
    <source>
        <dbReference type="SAM" id="Phobius"/>
    </source>
</evidence>
<dbReference type="InterPro" id="IPR017850">
    <property type="entry name" value="Alkaline_phosphatase_core_sf"/>
</dbReference>
<organism evidence="8 9">
    <name type="scientific">Novosphingobium pentaromativorans US6-1</name>
    <dbReference type="NCBI Taxonomy" id="1088721"/>
    <lineage>
        <taxon>Bacteria</taxon>
        <taxon>Pseudomonadati</taxon>
        <taxon>Pseudomonadota</taxon>
        <taxon>Alphaproteobacteria</taxon>
        <taxon>Sphingomonadales</taxon>
        <taxon>Sphingomonadaceae</taxon>
        <taxon>Novosphingobium</taxon>
    </lineage>
</organism>
<protein>
    <submittedName>
        <fullName evidence="8">Capsular polysaccharide biosynthesis protein</fullName>
    </submittedName>
</protein>
<comment type="subcellular location">
    <subcellularLocation>
        <location evidence="1">Cell membrane</location>
        <topology evidence="1">Multi-pass membrane protein</topology>
    </subcellularLocation>
</comment>
<evidence type="ECO:0000256" key="4">
    <source>
        <dbReference type="ARBA" id="ARBA00022989"/>
    </source>
</evidence>
<sequence length="497" mass="53356">MLTVAVLLTGSLLLDAAVRPRPANAGGIPLRCLPGLVLQSLMAMALFGLFLALCGNAAVSVAMALAIVALLAVASNAKNAMLGEPLLFSDLALIGAIFRHPQFYLSAVSLWQRVLASLGGIVLLAVLALLFVPDPWIHLSGLGIALGSLAALALFLRIKAPCALTPHPDAHLDVQRFGLLPALLLYWLRWRESSDPLPHPHPHGDTPGAALRKPHETEVAIIVQCESFADPAELFGDPELALPALDAARAIAWQSGRLHVSGFGAYTMRTEYGVLFGRDEADLGFRRYDPFLTALGEHSYALPNRLKTAGWQSLFLHPHDMRFYGRDRIMPAGGFSELVGQDRFAPPRAHEGRYVTDAAMADVIADLARDLAAPTLLYAVTIENHGPWAPEQATGPDALTESYLRLVRNSDAMLQRLLHDLAALGRPATLVFFGDHRPSIPGVTAPGSARHTPYVIVRMDAQGQLLRGAAEPVDLTPAELHHTVLAALTAPAIVQEA</sequence>
<evidence type="ECO:0000256" key="3">
    <source>
        <dbReference type="ARBA" id="ARBA00022692"/>
    </source>
</evidence>
<keyword evidence="4 6" id="KW-1133">Transmembrane helix</keyword>
<evidence type="ECO:0000259" key="7">
    <source>
        <dbReference type="Pfam" id="PF00884"/>
    </source>
</evidence>
<accession>G6EKJ7</accession>
<feature type="transmembrane region" description="Helical" evidence="6">
    <location>
        <begin position="41"/>
        <end position="74"/>
    </location>
</feature>
<name>G6EKJ7_9SPHN</name>
<gene>
    <name evidence="8" type="ORF">NSU_4868</name>
</gene>
<dbReference type="Pfam" id="PF00884">
    <property type="entry name" value="Sulfatase"/>
    <property type="match status" value="1"/>
</dbReference>
<feature type="transmembrane region" description="Helical" evidence="6">
    <location>
        <begin position="110"/>
        <end position="132"/>
    </location>
</feature>
<comment type="caution">
    <text evidence="8">The sequence shown here is derived from an EMBL/GenBank/DDBJ whole genome shotgun (WGS) entry which is preliminary data.</text>
</comment>
<feature type="domain" description="Sulfatase N-terminal" evidence="7">
    <location>
        <begin position="221"/>
        <end position="482"/>
    </location>
</feature>
<proteinExistence type="predicted"/>
<dbReference type="InterPro" id="IPR000917">
    <property type="entry name" value="Sulfatase_N"/>
</dbReference>
<keyword evidence="2" id="KW-1003">Cell membrane</keyword>
<evidence type="ECO:0000313" key="8">
    <source>
        <dbReference type="EMBL" id="EHJ58179.1"/>
    </source>
</evidence>
<dbReference type="PATRIC" id="fig|1088721.3.peg.4779"/>
<dbReference type="PANTHER" id="PTHR47371:SF3">
    <property type="entry name" value="PHOSPHOGLYCEROL TRANSFERASE I"/>
    <property type="match status" value="1"/>
</dbReference>
<dbReference type="InterPro" id="IPR050448">
    <property type="entry name" value="OpgB/LTA_synthase_biosynth"/>
</dbReference>
<dbReference type="eggNOG" id="COG1368">
    <property type="taxonomic scope" value="Bacteria"/>
</dbReference>
<reference evidence="8 9" key="1">
    <citation type="journal article" date="2012" name="J. Bacteriol.">
        <title>Genome sequence of benzo(a)pyrene-degrading bacterium Novosphingobium pentaromativorans US6-1.</title>
        <authorList>
            <person name="Luo Y.R."/>
            <person name="Kang S.G."/>
            <person name="Kim S.J."/>
            <person name="Kim M.R."/>
            <person name="Li N."/>
            <person name="Lee J.H."/>
            <person name="Kwon K.K."/>
        </authorList>
    </citation>
    <scope>NUCLEOTIDE SEQUENCE [LARGE SCALE GENOMIC DNA]</scope>
    <source>
        <strain evidence="8 9">US6-1</strain>
    </source>
</reference>
<dbReference type="PANTHER" id="PTHR47371">
    <property type="entry name" value="LIPOTEICHOIC ACID SYNTHASE"/>
    <property type="match status" value="1"/>
</dbReference>